<dbReference type="SUPFAM" id="SSF47895">
    <property type="entry name" value="Transducin (alpha subunit), insertion domain"/>
    <property type="match status" value="1"/>
</dbReference>
<dbReference type="SUPFAM" id="SSF52540">
    <property type="entry name" value="P-loop containing nucleoside triphosphate hydrolases"/>
    <property type="match status" value="1"/>
</dbReference>
<dbReference type="Pfam" id="PF00503">
    <property type="entry name" value="G-alpha"/>
    <property type="match status" value="1"/>
</dbReference>
<dbReference type="GO" id="GO:0046872">
    <property type="term" value="F:metal ion binding"/>
    <property type="evidence" value="ECO:0007669"/>
    <property type="project" value="UniProtKB-KW"/>
</dbReference>
<dbReference type="InterPro" id="IPR027417">
    <property type="entry name" value="P-loop_NTPase"/>
</dbReference>
<keyword evidence="5 7" id="KW-0342">GTP-binding</keyword>
<dbReference type="CDD" id="cd00066">
    <property type="entry name" value="G-alpha"/>
    <property type="match status" value="1"/>
</dbReference>
<keyword evidence="6" id="KW-0807">Transducer</keyword>
<keyword evidence="3 7" id="KW-0547">Nucleotide-binding</keyword>
<feature type="binding site" evidence="7">
    <location>
        <begin position="190"/>
        <end position="196"/>
    </location>
    <ligand>
        <name>GTP</name>
        <dbReference type="ChEBI" id="CHEBI:37565"/>
    </ligand>
</feature>
<feature type="binding site" evidence="7">
    <location>
        <begin position="284"/>
        <end position="287"/>
    </location>
    <ligand>
        <name>GTP</name>
        <dbReference type="ChEBI" id="CHEBI:37565"/>
    </ligand>
</feature>
<evidence type="ECO:0000256" key="2">
    <source>
        <dbReference type="ARBA" id="ARBA00022723"/>
    </source>
</evidence>
<feature type="binding site" evidence="7">
    <location>
        <begin position="165"/>
        <end position="166"/>
    </location>
    <ligand>
        <name>GTP</name>
        <dbReference type="ChEBI" id="CHEBI:37565"/>
    </ligand>
</feature>
<dbReference type="GO" id="GO:0005737">
    <property type="term" value="C:cytoplasm"/>
    <property type="evidence" value="ECO:0007669"/>
    <property type="project" value="TreeGrafter"/>
</dbReference>
<dbReference type="FunFam" id="3.40.50.300:FF:000692">
    <property type="entry name" value="Guanine nucleotide-binding protein subunit alpha"/>
    <property type="match status" value="1"/>
</dbReference>
<evidence type="ECO:0000256" key="1">
    <source>
        <dbReference type="ARBA" id="ARBA00011356"/>
    </source>
</evidence>
<gene>
    <name evidence="10" type="primary">LOC115216703</name>
</gene>
<dbReference type="GO" id="GO:0001664">
    <property type="term" value="F:G protein-coupled receptor binding"/>
    <property type="evidence" value="ECO:0007669"/>
    <property type="project" value="InterPro"/>
</dbReference>
<dbReference type="SMART" id="SM00275">
    <property type="entry name" value="G_alpha"/>
    <property type="match status" value="1"/>
</dbReference>
<protein>
    <submittedName>
        <fullName evidence="10">Guanine nucleotide-binding protein subunit alpha-13 isoform X1</fullName>
    </submittedName>
</protein>
<evidence type="ECO:0000256" key="8">
    <source>
        <dbReference type="PIRSR" id="PIRSR601019-2"/>
    </source>
</evidence>
<evidence type="ECO:0000256" key="3">
    <source>
        <dbReference type="ARBA" id="ARBA00022741"/>
    </source>
</evidence>
<feature type="binding site" evidence="8">
    <location>
        <position position="52"/>
    </location>
    <ligand>
        <name>Mg(2+)</name>
        <dbReference type="ChEBI" id="CHEBI:18420"/>
    </ligand>
</feature>
<keyword evidence="4 8" id="KW-0460">Magnesium</keyword>
<name>A0A6P7SV18_9MOLL</name>
<sequence>MASWLGSCFLTENAKVQRSRSRKIDRMLARDKKNSRLIVKLLLLGAGESGKSTFLKQMRIIHGSDFNEDSLREYKPVIYMNIVKGMKVLIDARNKLKVPWEDPQKEEYANRIFSIESAQDMDESDFLPYVDCIEQLWQDKAIKLTFDRRREFQLIINKRTEVPGDSLKYFLENILRIGQKSYIPSKLDILLARKATKGIVEHPIKICGVPFLFVDVGGQRSQRPKWYKCFDDVTSILFLVSSSEFDQVLQEDRMTNRLVESCDIFETLVNYPLFTGMAFILFLNKTDLLEEKVKQINIKDYFSNFSKDPHSLTDVQSFILDMFDNKRRDKSGLLYHHFTTAIDTENIRFVFDSVKSKILQDNLKTLMLQ</sequence>
<comment type="subunit">
    <text evidence="1">G proteins are composed of 3 units; alpha, beta and gamma. The alpha chain contains the guanine nucleotide binding site.</text>
</comment>
<dbReference type="FunFam" id="3.40.50.300:FF:000754">
    <property type="entry name" value="Guanine nucleotide-binding protein subunit alpha-13"/>
    <property type="match status" value="1"/>
</dbReference>
<organism evidence="9 10">
    <name type="scientific">Octopus sinensis</name>
    <name type="common">East Asian common octopus</name>
    <dbReference type="NCBI Taxonomy" id="2607531"/>
    <lineage>
        <taxon>Eukaryota</taxon>
        <taxon>Metazoa</taxon>
        <taxon>Spiralia</taxon>
        <taxon>Lophotrochozoa</taxon>
        <taxon>Mollusca</taxon>
        <taxon>Cephalopoda</taxon>
        <taxon>Coleoidea</taxon>
        <taxon>Octopodiformes</taxon>
        <taxon>Octopoda</taxon>
        <taxon>Incirrata</taxon>
        <taxon>Octopodidae</taxon>
        <taxon>Octopus</taxon>
    </lineage>
</organism>
<dbReference type="PANTHER" id="PTHR10218:SF360">
    <property type="entry name" value="GUANINE NUCLEOTIDE-BINDING PROTEIN SUBUNIT ALPHA HOMOLOG"/>
    <property type="match status" value="1"/>
</dbReference>
<proteinExistence type="predicted"/>
<dbReference type="GO" id="GO:0007266">
    <property type="term" value="P:Rho protein signal transduction"/>
    <property type="evidence" value="ECO:0007669"/>
    <property type="project" value="InterPro"/>
</dbReference>
<dbReference type="Proteomes" id="UP000515154">
    <property type="component" value="Linkage group LG10"/>
</dbReference>
<dbReference type="InterPro" id="IPR000469">
    <property type="entry name" value="Gprotein_alpha_12/13"/>
</dbReference>
<feature type="binding site" evidence="7">
    <location>
        <begin position="215"/>
        <end position="219"/>
    </location>
    <ligand>
        <name>GTP</name>
        <dbReference type="ChEBI" id="CHEBI:37565"/>
    </ligand>
</feature>
<dbReference type="KEGG" id="osn:115216703"/>
<evidence type="ECO:0000256" key="6">
    <source>
        <dbReference type="ARBA" id="ARBA00023224"/>
    </source>
</evidence>
<evidence type="ECO:0000256" key="5">
    <source>
        <dbReference type="ARBA" id="ARBA00023134"/>
    </source>
</evidence>
<dbReference type="PANTHER" id="PTHR10218">
    <property type="entry name" value="GTP-BINDING PROTEIN ALPHA SUBUNIT"/>
    <property type="match status" value="1"/>
</dbReference>
<evidence type="ECO:0000313" key="10">
    <source>
        <dbReference type="RefSeq" id="XP_029642094.1"/>
    </source>
</evidence>
<dbReference type="GO" id="GO:0005525">
    <property type="term" value="F:GTP binding"/>
    <property type="evidence" value="ECO:0007669"/>
    <property type="project" value="UniProtKB-KW"/>
</dbReference>
<dbReference type="GO" id="GO:0003924">
    <property type="term" value="F:GTPase activity"/>
    <property type="evidence" value="ECO:0007669"/>
    <property type="project" value="InterPro"/>
</dbReference>
<dbReference type="InterPro" id="IPR001019">
    <property type="entry name" value="Gprotein_alpha_su"/>
</dbReference>
<evidence type="ECO:0000256" key="7">
    <source>
        <dbReference type="PIRSR" id="PIRSR601019-1"/>
    </source>
</evidence>
<dbReference type="GO" id="GO:0031683">
    <property type="term" value="F:G-protein beta/gamma-subunit complex binding"/>
    <property type="evidence" value="ECO:0007669"/>
    <property type="project" value="InterPro"/>
</dbReference>
<keyword evidence="9" id="KW-1185">Reference proteome</keyword>
<dbReference type="GO" id="GO:0007188">
    <property type="term" value="P:adenylate cyclase-modulating G protein-coupled receptor signaling pathway"/>
    <property type="evidence" value="ECO:0007669"/>
    <property type="project" value="TreeGrafter"/>
</dbReference>
<dbReference type="GO" id="GO:0005834">
    <property type="term" value="C:heterotrimeric G-protein complex"/>
    <property type="evidence" value="ECO:0007669"/>
    <property type="project" value="TreeGrafter"/>
</dbReference>
<dbReference type="Gene3D" id="1.10.400.10">
    <property type="entry name" value="GI Alpha 1, domain 2-like"/>
    <property type="match status" value="1"/>
</dbReference>
<feature type="binding site" evidence="8">
    <location>
        <position position="196"/>
    </location>
    <ligand>
        <name>Mg(2+)</name>
        <dbReference type="ChEBI" id="CHEBI:18420"/>
    </ligand>
</feature>
<reference evidence="10" key="1">
    <citation type="submission" date="2025-08" db="UniProtKB">
        <authorList>
            <consortium name="RefSeq"/>
        </authorList>
    </citation>
    <scope>IDENTIFICATION</scope>
</reference>
<dbReference type="AlphaFoldDB" id="A0A6P7SV18"/>
<dbReference type="PRINTS" id="PR00318">
    <property type="entry name" value="GPROTEINA"/>
</dbReference>
<keyword evidence="2 8" id="KW-0479">Metal-binding</keyword>
<evidence type="ECO:0000256" key="4">
    <source>
        <dbReference type="ARBA" id="ARBA00022842"/>
    </source>
</evidence>
<dbReference type="PROSITE" id="PS51882">
    <property type="entry name" value="G_ALPHA"/>
    <property type="match status" value="1"/>
</dbReference>
<accession>A0A6P7SV18</accession>
<dbReference type="InterPro" id="IPR011025">
    <property type="entry name" value="GproteinA_insert"/>
</dbReference>
<dbReference type="PRINTS" id="PR00440">
    <property type="entry name" value="GPROTEINA12"/>
</dbReference>
<feature type="binding site" evidence="7">
    <location>
        <begin position="48"/>
        <end position="53"/>
    </location>
    <ligand>
        <name>GTP</name>
        <dbReference type="ChEBI" id="CHEBI:37565"/>
    </ligand>
</feature>
<evidence type="ECO:0000313" key="9">
    <source>
        <dbReference type="Proteomes" id="UP000515154"/>
    </source>
</evidence>
<dbReference type="Gene3D" id="3.40.50.300">
    <property type="entry name" value="P-loop containing nucleotide triphosphate hydrolases"/>
    <property type="match status" value="1"/>
</dbReference>
<dbReference type="RefSeq" id="XP_029642094.1">
    <property type="nucleotide sequence ID" value="XM_029786234.2"/>
</dbReference>
<feature type="binding site" evidence="7">
    <location>
        <position position="341"/>
    </location>
    <ligand>
        <name>GTP</name>
        <dbReference type="ChEBI" id="CHEBI:37565"/>
    </ligand>
</feature>